<gene>
    <name evidence="1" type="ORF">G3T36_08875</name>
</gene>
<reference evidence="1 2" key="1">
    <citation type="journal article" date="2014" name="J. Microbiol.">
        <title>Diaminobutyricibacter tongyongensis gen. nov., sp. nov. and Homoserinibacter gongjuensis gen. nov., sp. nov. belong to the family Microbacteriaceae.</title>
        <authorList>
            <person name="Kim S.J."/>
            <person name="Ahn J.H."/>
            <person name="Weon H.Y."/>
            <person name="Hamada M."/>
            <person name="Suzuki K."/>
            <person name="Kwon S.W."/>
        </authorList>
    </citation>
    <scope>NUCLEOTIDE SEQUENCE [LARGE SCALE GENOMIC DNA]</scope>
    <source>
        <strain evidence="1 2">NBRC 108724</strain>
    </source>
</reference>
<dbReference type="AlphaFoldDB" id="A0A6L9XXG2"/>
<comment type="caution">
    <text evidence="1">The sequence shown here is derived from an EMBL/GenBank/DDBJ whole genome shotgun (WGS) entry which is preliminary data.</text>
</comment>
<name>A0A6L9XXG2_9MICO</name>
<sequence length="94" mass="10604">MNHRRLQTYADFGVDVVEISASEWRVSLMNGDEADPHSLLGFVQQVGGMFEVTEICRPGKRTYHRRFESALAQLRTAPPLTRVLERAELEGSTA</sequence>
<proteinExistence type="predicted"/>
<keyword evidence="2" id="KW-1185">Reference proteome</keyword>
<accession>A0A6L9XXG2</accession>
<dbReference type="RefSeq" id="WP_163289445.1">
    <property type="nucleotide sequence ID" value="NZ_JAAGWY010000002.1"/>
</dbReference>
<evidence type="ECO:0000313" key="2">
    <source>
        <dbReference type="Proteomes" id="UP000474967"/>
    </source>
</evidence>
<dbReference type="Proteomes" id="UP000474967">
    <property type="component" value="Unassembled WGS sequence"/>
</dbReference>
<protein>
    <submittedName>
        <fullName evidence="1">Uncharacterized protein</fullName>
    </submittedName>
</protein>
<dbReference type="EMBL" id="JAAGWY010000002">
    <property type="protein sequence ID" value="NEN05986.1"/>
    <property type="molecule type" value="Genomic_DNA"/>
</dbReference>
<evidence type="ECO:0000313" key="1">
    <source>
        <dbReference type="EMBL" id="NEN05986.1"/>
    </source>
</evidence>
<organism evidence="1 2">
    <name type="scientific">Leifsonia tongyongensis</name>
    <dbReference type="NCBI Taxonomy" id="1268043"/>
    <lineage>
        <taxon>Bacteria</taxon>
        <taxon>Bacillati</taxon>
        <taxon>Actinomycetota</taxon>
        <taxon>Actinomycetes</taxon>
        <taxon>Micrococcales</taxon>
        <taxon>Microbacteriaceae</taxon>
        <taxon>Leifsonia</taxon>
    </lineage>
</organism>